<accession>A0ABP8Z889</accession>
<feature type="domain" description="HTH araC/xylS-type" evidence="5">
    <location>
        <begin position="234"/>
        <end position="332"/>
    </location>
</feature>
<dbReference type="PANTHER" id="PTHR47894">
    <property type="entry name" value="HTH-TYPE TRANSCRIPTIONAL REGULATOR GADX"/>
    <property type="match status" value="1"/>
</dbReference>
<dbReference type="SMART" id="SM00342">
    <property type="entry name" value="HTH_ARAC"/>
    <property type="match status" value="1"/>
</dbReference>
<dbReference type="InterPro" id="IPR009057">
    <property type="entry name" value="Homeodomain-like_sf"/>
</dbReference>
<comment type="caution">
    <text evidence="6">The sequence shown here is derived from an EMBL/GenBank/DDBJ whole genome shotgun (WGS) entry which is preliminary data.</text>
</comment>
<organism evidence="6 7">
    <name type="scientific">Gordonia alkaliphila</name>
    <dbReference type="NCBI Taxonomy" id="1053547"/>
    <lineage>
        <taxon>Bacteria</taxon>
        <taxon>Bacillati</taxon>
        <taxon>Actinomycetota</taxon>
        <taxon>Actinomycetes</taxon>
        <taxon>Mycobacteriales</taxon>
        <taxon>Gordoniaceae</taxon>
        <taxon>Gordonia</taxon>
    </lineage>
</organism>
<dbReference type="InterPro" id="IPR032687">
    <property type="entry name" value="AraC-type_N"/>
</dbReference>
<evidence type="ECO:0000313" key="6">
    <source>
        <dbReference type="EMBL" id="GAA4749262.1"/>
    </source>
</evidence>
<dbReference type="SUPFAM" id="SSF46689">
    <property type="entry name" value="Homeodomain-like"/>
    <property type="match status" value="1"/>
</dbReference>
<reference evidence="7" key="1">
    <citation type="journal article" date="2019" name="Int. J. Syst. Evol. Microbiol.">
        <title>The Global Catalogue of Microorganisms (GCM) 10K type strain sequencing project: providing services to taxonomists for standard genome sequencing and annotation.</title>
        <authorList>
            <consortium name="The Broad Institute Genomics Platform"/>
            <consortium name="The Broad Institute Genome Sequencing Center for Infectious Disease"/>
            <person name="Wu L."/>
            <person name="Ma J."/>
        </authorList>
    </citation>
    <scope>NUCLEOTIDE SEQUENCE [LARGE SCALE GENOMIC DNA]</scope>
    <source>
        <strain evidence="7">JCM 18077</strain>
    </source>
</reference>
<dbReference type="PANTHER" id="PTHR47894:SF4">
    <property type="entry name" value="HTH-TYPE TRANSCRIPTIONAL REGULATOR GADX"/>
    <property type="match status" value="1"/>
</dbReference>
<evidence type="ECO:0000313" key="7">
    <source>
        <dbReference type="Proteomes" id="UP001500822"/>
    </source>
</evidence>
<feature type="region of interest" description="Disordered" evidence="4">
    <location>
        <begin position="330"/>
        <end position="349"/>
    </location>
</feature>
<name>A0ABP8Z889_9ACTN</name>
<sequence>MAMKPLARYGSLANFVQLTRSLRLDPNLLMRSVGLDPGGVAVQDRWVPAEAIIELLELTADQAHKPDLGLRLAELRRLSHLGPLSLVLREEPDVRSALTLLARHERMYNESLRTLVTVHDGVADIRVELDVGHPIADRQSTDLAVGVLFSLIRELAGDSWRPLSVSFAHPPPEDDTTARRIFGGLARYHRDFNGLTVAEADLDRPVSQSDPQLREYSRRILSELDPGAAPSTTVRTRELVEMLLPTGRCTVDQVASSLGVDRRTVHRRLAAEGASYSSVVDDTRAALAEHLVAAQRYSFTDVAMMLGFSSPSNFSRWFRGRFDCTPRQWRTARAARSPDSPPHGDLPLD</sequence>
<dbReference type="Pfam" id="PF12833">
    <property type="entry name" value="HTH_18"/>
    <property type="match status" value="1"/>
</dbReference>
<dbReference type="EMBL" id="BAABIE010000008">
    <property type="protein sequence ID" value="GAA4749262.1"/>
    <property type="molecule type" value="Genomic_DNA"/>
</dbReference>
<keyword evidence="2" id="KW-0238">DNA-binding</keyword>
<dbReference type="Proteomes" id="UP001500822">
    <property type="component" value="Unassembled WGS sequence"/>
</dbReference>
<evidence type="ECO:0000256" key="2">
    <source>
        <dbReference type="ARBA" id="ARBA00023125"/>
    </source>
</evidence>
<dbReference type="PRINTS" id="PR00032">
    <property type="entry name" value="HTHARAC"/>
</dbReference>
<dbReference type="InterPro" id="IPR020449">
    <property type="entry name" value="Tscrpt_reg_AraC-type_HTH"/>
</dbReference>
<gene>
    <name evidence="6" type="ORF">GCM10023217_19390</name>
</gene>
<proteinExistence type="predicted"/>
<keyword evidence="3" id="KW-0804">Transcription</keyword>
<dbReference type="Pfam" id="PF12625">
    <property type="entry name" value="Arabinose_bd"/>
    <property type="match status" value="1"/>
</dbReference>
<keyword evidence="1" id="KW-0805">Transcription regulation</keyword>
<evidence type="ECO:0000256" key="3">
    <source>
        <dbReference type="ARBA" id="ARBA00023163"/>
    </source>
</evidence>
<evidence type="ECO:0000256" key="1">
    <source>
        <dbReference type="ARBA" id="ARBA00023015"/>
    </source>
</evidence>
<evidence type="ECO:0000259" key="5">
    <source>
        <dbReference type="PROSITE" id="PS01124"/>
    </source>
</evidence>
<keyword evidence="7" id="KW-1185">Reference proteome</keyword>
<evidence type="ECO:0000256" key="4">
    <source>
        <dbReference type="SAM" id="MobiDB-lite"/>
    </source>
</evidence>
<dbReference type="Gene3D" id="1.10.10.60">
    <property type="entry name" value="Homeodomain-like"/>
    <property type="match status" value="1"/>
</dbReference>
<protein>
    <submittedName>
        <fullName evidence="6">AraC family transcriptional regulator</fullName>
    </submittedName>
</protein>
<dbReference type="PROSITE" id="PS01124">
    <property type="entry name" value="HTH_ARAC_FAMILY_2"/>
    <property type="match status" value="1"/>
</dbReference>
<dbReference type="InterPro" id="IPR018060">
    <property type="entry name" value="HTH_AraC"/>
</dbReference>